<dbReference type="GO" id="GO:0051259">
    <property type="term" value="P:protein complex oligomerization"/>
    <property type="evidence" value="ECO:0007669"/>
    <property type="project" value="InterPro"/>
</dbReference>
<dbReference type="Proteomes" id="UP000032427">
    <property type="component" value="Chromosome 1"/>
</dbReference>
<dbReference type="Gene3D" id="1.20.1280.20">
    <property type="entry name" value="HscB, C-terminal domain"/>
    <property type="match status" value="1"/>
</dbReference>
<dbReference type="GO" id="GO:0044571">
    <property type="term" value="P:[2Fe-2S] cluster assembly"/>
    <property type="evidence" value="ECO:0007669"/>
    <property type="project" value="InterPro"/>
</dbReference>
<reference evidence="7" key="1">
    <citation type="submission" date="2014-09" db="EMBL/GenBank/DDBJ databases">
        <authorList>
            <person name="Hjerde E."/>
        </authorList>
    </citation>
    <scope>NUCLEOTIDE SEQUENCE [LARGE SCALE GENOMIC DNA]</scope>
    <source>
        <strain evidence="7">06/09/139</strain>
    </source>
</reference>
<evidence type="ECO:0000313" key="7">
    <source>
        <dbReference type="Proteomes" id="UP000032427"/>
    </source>
</evidence>
<dbReference type="InterPro" id="IPR036869">
    <property type="entry name" value="J_dom_sf"/>
</dbReference>
<proteinExistence type="inferred from homology"/>
<dbReference type="HAMAP" id="MF_00682">
    <property type="entry name" value="HscB"/>
    <property type="match status" value="1"/>
</dbReference>
<evidence type="ECO:0000256" key="2">
    <source>
        <dbReference type="ARBA" id="ARBA00023186"/>
    </source>
</evidence>
<dbReference type="EMBL" id="LN554846">
    <property type="protein sequence ID" value="CED70689.1"/>
    <property type="molecule type" value="Genomic_DNA"/>
</dbReference>
<dbReference type="InterPro" id="IPR036386">
    <property type="entry name" value="HscB_C_sf"/>
</dbReference>
<dbReference type="GO" id="GO:0051087">
    <property type="term" value="F:protein-folding chaperone binding"/>
    <property type="evidence" value="ECO:0007669"/>
    <property type="project" value="InterPro"/>
</dbReference>
<dbReference type="InterPro" id="IPR001623">
    <property type="entry name" value="DnaJ_domain"/>
</dbReference>
<dbReference type="InterPro" id="IPR009073">
    <property type="entry name" value="HscB_oligo_C"/>
</dbReference>
<dbReference type="AlphaFoldDB" id="A0A090KGE5"/>
<comment type="subunit">
    <text evidence="4">Interacts with HscA and stimulates its ATPase activity.</text>
</comment>
<dbReference type="SUPFAM" id="SSF46565">
    <property type="entry name" value="Chaperone J-domain"/>
    <property type="match status" value="1"/>
</dbReference>
<dbReference type="Gene3D" id="1.10.287.110">
    <property type="entry name" value="DnaJ domain"/>
    <property type="match status" value="1"/>
</dbReference>
<dbReference type="InterPro" id="IPR004640">
    <property type="entry name" value="HscB"/>
</dbReference>
<evidence type="ECO:0000256" key="4">
    <source>
        <dbReference type="HAMAP-Rule" id="MF_00682"/>
    </source>
</evidence>
<dbReference type="OrthoDB" id="287587at2"/>
<protein>
    <recommendedName>
        <fullName evidence="4">Co-chaperone protein HscB homolog</fullName>
    </recommendedName>
</protein>
<dbReference type="GeneID" id="28540156"/>
<dbReference type="NCBIfam" id="NF003449">
    <property type="entry name" value="PRK05014.1"/>
    <property type="match status" value="1"/>
</dbReference>
<feature type="domain" description="J" evidence="5">
    <location>
        <begin position="2"/>
        <end position="74"/>
    </location>
</feature>
<keyword evidence="7" id="KW-1185">Reference proteome</keyword>
<evidence type="ECO:0000259" key="5">
    <source>
        <dbReference type="PROSITE" id="PS50076"/>
    </source>
</evidence>
<dbReference type="PATRIC" id="fig|80852.17.peg.603"/>
<dbReference type="KEGG" id="awd:AWOD_I_0595"/>
<dbReference type="HOGENOM" id="CLU_068529_2_0_6"/>
<dbReference type="CDD" id="cd06257">
    <property type="entry name" value="DnaJ"/>
    <property type="match status" value="1"/>
</dbReference>
<name>A0A090KGE5_9GAMM</name>
<dbReference type="PANTHER" id="PTHR14021">
    <property type="entry name" value="IRON-SULFUR CLUSTER CO-CHAPERONE PROTEIN HSCB"/>
    <property type="match status" value="1"/>
</dbReference>
<dbReference type="NCBIfam" id="TIGR00714">
    <property type="entry name" value="hscB"/>
    <property type="match status" value="1"/>
</dbReference>
<dbReference type="GO" id="GO:1990230">
    <property type="term" value="C:iron-sulfur cluster transfer complex"/>
    <property type="evidence" value="ECO:0007669"/>
    <property type="project" value="TreeGrafter"/>
</dbReference>
<dbReference type="SUPFAM" id="SSF47144">
    <property type="entry name" value="HSC20 (HSCB), C-terminal oligomerisation domain"/>
    <property type="match status" value="1"/>
</dbReference>
<dbReference type="PROSITE" id="PS50076">
    <property type="entry name" value="DNAJ_2"/>
    <property type="match status" value="1"/>
</dbReference>
<comment type="function">
    <text evidence="3 4">Co-chaperone involved in the maturation of iron-sulfur cluster-containing proteins. Seems to help targeting proteins to be folded toward HscA.</text>
</comment>
<dbReference type="SMART" id="SM00271">
    <property type="entry name" value="DnaJ"/>
    <property type="match status" value="1"/>
</dbReference>
<dbReference type="STRING" id="80852.AWOD_I_0595"/>
<accession>A0A090KGE5</accession>
<dbReference type="GO" id="GO:0006457">
    <property type="term" value="P:protein folding"/>
    <property type="evidence" value="ECO:0007669"/>
    <property type="project" value="UniProtKB-UniRule"/>
</dbReference>
<gene>
    <name evidence="4 6" type="primary">hscB</name>
    <name evidence="6" type="ORF">AWOD_I_0595</name>
</gene>
<evidence type="ECO:0000256" key="3">
    <source>
        <dbReference type="ARBA" id="ARBA00025596"/>
    </source>
</evidence>
<dbReference type="PANTHER" id="PTHR14021:SF15">
    <property type="entry name" value="IRON-SULFUR CLUSTER CO-CHAPERONE PROTEIN HSCB"/>
    <property type="match status" value="1"/>
</dbReference>
<comment type="similarity">
    <text evidence="1 4">Belongs to the HscB family.</text>
</comment>
<dbReference type="GO" id="GO:0001671">
    <property type="term" value="F:ATPase activator activity"/>
    <property type="evidence" value="ECO:0007669"/>
    <property type="project" value="InterPro"/>
</dbReference>
<sequence length="171" mass="19715">MNHFELFGLPNQFDLDGGLLSAQFRELQKRFHPDNFATSSERDRLLSVQKAAQINDAYQTLKNPVSRAEYLLSEQGHDIRGEQTTMQDPMFLMQQMELREDLEDISSSSDPESALFDFSENVSAMRKSQLAELKQQLDADAWEDAAQSVRKLKFIDKLNQEVEKLEDKLLN</sequence>
<evidence type="ECO:0000313" key="6">
    <source>
        <dbReference type="EMBL" id="CED70689.1"/>
    </source>
</evidence>
<evidence type="ECO:0000256" key="1">
    <source>
        <dbReference type="ARBA" id="ARBA00010476"/>
    </source>
</evidence>
<keyword evidence="2 4" id="KW-0143">Chaperone</keyword>
<organism evidence="6 7">
    <name type="scientific">Aliivibrio wodanis</name>
    <dbReference type="NCBI Taxonomy" id="80852"/>
    <lineage>
        <taxon>Bacteria</taxon>
        <taxon>Pseudomonadati</taxon>
        <taxon>Pseudomonadota</taxon>
        <taxon>Gammaproteobacteria</taxon>
        <taxon>Vibrionales</taxon>
        <taxon>Vibrionaceae</taxon>
        <taxon>Aliivibrio</taxon>
    </lineage>
</organism>
<dbReference type="Pfam" id="PF07743">
    <property type="entry name" value="HSCB_C"/>
    <property type="match status" value="1"/>
</dbReference>